<dbReference type="Proteomes" id="UP000324767">
    <property type="component" value="Unassembled WGS sequence"/>
</dbReference>
<keyword evidence="2" id="KW-0732">Signal</keyword>
<protein>
    <submittedName>
        <fullName evidence="3">Uncharacterized protein</fullName>
    </submittedName>
</protein>
<feature type="signal peptide" evidence="2">
    <location>
        <begin position="1"/>
        <end position="25"/>
    </location>
</feature>
<dbReference type="AlphaFoldDB" id="A0A5M8PBJ3"/>
<gene>
    <name evidence="3" type="ORF">FRX48_09589</name>
</gene>
<feature type="transmembrane region" description="Helical" evidence="1">
    <location>
        <begin position="340"/>
        <end position="360"/>
    </location>
</feature>
<feature type="transmembrane region" description="Helical" evidence="1">
    <location>
        <begin position="198"/>
        <end position="218"/>
    </location>
</feature>
<feature type="transmembrane region" description="Helical" evidence="1">
    <location>
        <begin position="172"/>
        <end position="192"/>
    </location>
</feature>
<feature type="chain" id="PRO_5024441995" evidence="2">
    <location>
        <begin position="26"/>
        <end position="466"/>
    </location>
</feature>
<keyword evidence="1" id="KW-0812">Transmembrane</keyword>
<feature type="transmembrane region" description="Helical" evidence="1">
    <location>
        <begin position="84"/>
        <end position="106"/>
    </location>
</feature>
<organism evidence="3 4">
    <name type="scientific">Lasallia pustulata</name>
    <dbReference type="NCBI Taxonomy" id="136370"/>
    <lineage>
        <taxon>Eukaryota</taxon>
        <taxon>Fungi</taxon>
        <taxon>Dikarya</taxon>
        <taxon>Ascomycota</taxon>
        <taxon>Pezizomycotina</taxon>
        <taxon>Lecanoromycetes</taxon>
        <taxon>OSLEUM clade</taxon>
        <taxon>Umbilicariomycetidae</taxon>
        <taxon>Umbilicariales</taxon>
        <taxon>Umbilicariaceae</taxon>
        <taxon>Lasallia</taxon>
    </lineage>
</organism>
<name>A0A5M8PBJ3_9LECA</name>
<accession>A0A5M8PBJ3</accession>
<keyword evidence="1" id="KW-0472">Membrane</keyword>
<evidence type="ECO:0000256" key="2">
    <source>
        <dbReference type="SAM" id="SignalP"/>
    </source>
</evidence>
<evidence type="ECO:0000256" key="1">
    <source>
        <dbReference type="SAM" id="Phobius"/>
    </source>
</evidence>
<reference evidence="3 4" key="1">
    <citation type="submission" date="2019-09" db="EMBL/GenBank/DDBJ databases">
        <title>The hologenome of the rock-dwelling lichen Lasallia pustulata.</title>
        <authorList>
            <person name="Greshake Tzovaras B."/>
            <person name="Segers F."/>
            <person name="Bicker A."/>
            <person name="Dal Grande F."/>
            <person name="Otte J."/>
            <person name="Hankeln T."/>
            <person name="Schmitt I."/>
            <person name="Ebersberger I."/>
        </authorList>
    </citation>
    <scope>NUCLEOTIDE SEQUENCE [LARGE SCALE GENOMIC DNA]</scope>
    <source>
        <strain evidence="3">A1-1</strain>
    </source>
</reference>
<dbReference type="OrthoDB" id="1937642at2759"/>
<evidence type="ECO:0000313" key="3">
    <source>
        <dbReference type="EMBL" id="KAA6406657.1"/>
    </source>
</evidence>
<keyword evidence="1" id="KW-1133">Transmembrane helix</keyword>
<feature type="transmembrane region" description="Helical" evidence="1">
    <location>
        <begin position="310"/>
        <end position="334"/>
    </location>
</feature>
<dbReference type="EMBL" id="VXIT01000024">
    <property type="protein sequence ID" value="KAA6406657.1"/>
    <property type="molecule type" value="Genomic_DNA"/>
</dbReference>
<proteinExistence type="predicted"/>
<comment type="caution">
    <text evidence="3">The sequence shown here is derived from an EMBL/GenBank/DDBJ whole genome shotgun (WGS) entry which is preliminary data.</text>
</comment>
<evidence type="ECO:0000313" key="4">
    <source>
        <dbReference type="Proteomes" id="UP000324767"/>
    </source>
</evidence>
<sequence length="466" mass="51988">MDDQKTSWLDTLLLLLTNFTNYCQAVAISLTPHLPAPPRVLRRNVAPPEIFSTQWRNPTDVLSVLLIIGGDIIQKALAQLSGGLLVPVAFSFGWVAYSFSTVMSVVGDGKLMPATDYPAKVINAENGYMRNNKSWILGRLLRDHETPLDDKIGLSITVFEAQDNAGVPHRDLFWWSGVVVILLQLGIAAIPCGLHKDWAILLLTAGGTLLALITGALPQWRFEKWACRHETEKVVSLTGGNGTRHVMVIIGNKKGLDLEDLAAAESPRMRRRGEDSDRLAKKVRDEHGEVIKDKKGNDKTEVRMIKGLPAAFWITQTACLILAAVWIVFLISVAGWKQNTWYLLAVGSFGMVQNVVVAGAKRGASTTGIHLKMVEKIQQQKVMDALMDLENAYETVGRSLIDEFFHGKLRPAETQWWEANKDAYDKKRRAERAASLVKVQRSKGEEEEIESVRARHYKMIHPDPKK</sequence>